<evidence type="ECO:0000313" key="2">
    <source>
        <dbReference type="EMBL" id="EAT83465.1"/>
    </source>
</evidence>
<dbReference type="KEGG" id="pno:SNOG_09273"/>
<evidence type="ECO:0000259" key="1">
    <source>
        <dbReference type="Pfam" id="PF06985"/>
    </source>
</evidence>
<name>Q0UG41_PHANO</name>
<accession>Q0UG41</accession>
<dbReference type="InParanoid" id="Q0UG41"/>
<proteinExistence type="predicted"/>
<dbReference type="RefSeq" id="XP_001799571.1">
    <property type="nucleotide sequence ID" value="XM_001799519.1"/>
</dbReference>
<gene>
    <name evidence="2" type="ORF">SNOG_09273</name>
</gene>
<sequence length="193" mass="21978">MANIYTNAVITIAATWSDDRNGGCYSQARDLYKARRLNDSGLYASRLTADLMDVIRFNREADEWPLLTRGWVFQEKHLSPRIVLYTKNQLYWECGLCVLSQCGSYDLRFDLEDRSYPAQSLLEFNQYDESISATWCELVELCTTFEFTKGSGLLSALNFPLPVLDDPILAWASTRAFAYAVPFLQRPSGTPTP</sequence>
<evidence type="ECO:0000313" key="3">
    <source>
        <dbReference type="Proteomes" id="UP000001055"/>
    </source>
</evidence>
<dbReference type="PANTHER" id="PTHR33112:SF9">
    <property type="entry name" value="HETEROKARYON INCOMPATIBILITY DOMAIN-CONTAINING PROTEIN"/>
    <property type="match status" value="1"/>
</dbReference>
<dbReference type="PANTHER" id="PTHR33112">
    <property type="entry name" value="DOMAIN PROTEIN, PUTATIVE-RELATED"/>
    <property type="match status" value="1"/>
</dbReference>
<dbReference type="VEuPathDB" id="FungiDB:JI435_438560"/>
<dbReference type="HOGENOM" id="CLU_1409254_0_0_1"/>
<dbReference type="InterPro" id="IPR010730">
    <property type="entry name" value="HET"/>
</dbReference>
<dbReference type="AlphaFoldDB" id="Q0UG41"/>
<dbReference type="Pfam" id="PF06985">
    <property type="entry name" value="HET"/>
    <property type="match status" value="1"/>
</dbReference>
<dbReference type="EMBL" id="CH445338">
    <property type="protein sequence ID" value="EAT83465.1"/>
    <property type="molecule type" value="Genomic_DNA"/>
</dbReference>
<dbReference type="Proteomes" id="UP000001055">
    <property type="component" value="Unassembled WGS sequence"/>
</dbReference>
<organism evidence="2 3">
    <name type="scientific">Phaeosphaeria nodorum (strain SN15 / ATCC MYA-4574 / FGSC 10173)</name>
    <name type="common">Glume blotch fungus</name>
    <name type="synonym">Parastagonospora nodorum</name>
    <dbReference type="NCBI Taxonomy" id="321614"/>
    <lineage>
        <taxon>Eukaryota</taxon>
        <taxon>Fungi</taxon>
        <taxon>Dikarya</taxon>
        <taxon>Ascomycota</taxon>
        <taxon>Pezizomycotina</taxon>
        <taxon>Dothideomycetes</taxon>
        <taxon>Pleosporomycetidae</taxon>
        <taxon>Pleosporales</taxon>
        <taxon>Pleosporineae</taxon>
        <taxon>Phaeosphaeriaceae</taxon>
        <taxon>Parastagonospora</taxon>
    </lineage>
</organism>
<reference evidence="3" key="1">
    <citation type="journal article" date="2007" name="Plant Cell">
        <title>Dothideomycete-plant interactions illuminated by genome sequencing and EST analysis of the wheat pathogen Stagonospora nodorum.</title>
        <authorList>
            <person name="Hane J.K."/>
            <person name="Lowe R.G."/>
            <person name="Solomon P.S."/>
            <person name="Tan K.C."/>
            <person name="Schoch C.L."/>
            <person name="Spatafora J.W."/>
            <person name="Crous P.W."/>
            <person name="Kodira C."/>
            <person name="Birren B.W."/>
            <person name="Galagan J.E."/>
            <person name="Torriani S.F."/>
            <person name="McDonald B.A."/>
            <person name="Oliver R.P."/>
        </authorList>
    </citation>
    <scope>NUCLEOTIDE SEQUENCE [LARGE SCALE GENOMIC DNA]</scope>
    <source>
        <strain evidence="3">SN15 / ATCC MYA-4574 / FGSC 10173</strain>
    </source>
</reference>
<dbReference type="GeneID" id="5976472"/>
<protein>
    <recommendedName>
        <fullName evidence="1">Heterokaryon incompatibility domain-containing protein</fullName>
    </recommendedName>
</protein>
<feature type="domain" description="Heterokaryon incompatibility" evidence="1">
    <location>
        <begin position="1"/>
        <end position="75"/>
    </location>
</feature>